<accession>A0A9D4UZZ1</accession>
<proteinExistence type="predicted"/>
<gene>
    <name evidence="1" type="ORF">GOP47_0008882</name>
</gene>
<organism evidence="1 2">
    <name type="scientific">Adiantum capillus-veneris</name>
    <name type="common">Maidenhair fern</name>
    <dbReference type="NCBI Taxonomy" id="13818"/>
    <lineage>
        <taxon>Eukaryota</taxon>
        <taxon>Viridiplantae</taxon>
        <taxon>Streptophyta</taxon>
        <taxon>Embryophyta</taxon>
        <taxon>Tracheophyta</taxon>
        <taxon>Polypodiopsida</taxon>
        <taxon>Polypodiidae</taxon>
        <taxon>Polypodiales</taxon>
        <taxon>Pteridineae</taxon>
        <taxon>Pteridaceae</taxon>
        <taxon>Vittarioideae</taxon>
        <taxon>Adiantum</taxon>
    </lineage>
</organism>
<name>A0A9D4UZZ1_ADICA</name>
<sequence>MLLSLLCAAIANNNVTKILAFHPRLCKETKVADVMAAIFSGRTVIVLVPPDSVLNPIVHQYSSGSNTLYDVVSFHVLLDYFNIAKFKAITKGTTLSILHH</sequence>
<dbReference type="GO" id="GO:0005886">
    <property type="term" value="C:plasma membrane"/>
    <property type="evidence" value="ECO:0007669"/>
    <property type="project" value="TreeGrafter"/>
</dbReference>
<dbReference type="Proteomes" id="UP000886520">
    <property type="component" value="Chromosome 8"/>
</dbReference>
<dbReference type="AlphaFoldDB" id="A0A9D4UZZ1"/>
<protein>
    <recommendedName>
        <fullName evidence="3">FAS1 domain-containing protein</fullName>
    </recommendedName>
</protein>
<dbReference type="EMBL" id="JABFUD020000008">
    <property type="protein sequence ID" value="KAI5076817.1"/>
    <property type="molecule type" value="Genomic_DNA"/>
</dbReference>
<evidence type="ECO:0000313" key="1">
    <source>
        <dbReference type="EMBL" id="KAI5076817.1"/>
    </source>
</evidence>
<evidence type="ECO:0000313" key="2">
    <source>
        <dbReference type="Proteomes" id="UP000886520"/>
    </source>
</evidence>
<comment type="caution">
    <text evidence="1">The sequence shown here is derived from an EMBL/GenBank/DDBJ whole genome shotgun (WGS) entry which is preliminary data.</text>
</comment>
<evidence type="ECO:0008006" key="3">
    <source>
        <dbReference type="Google" id="ProtNLM"/>
    </source>
</evidence>
<dbReference type="PANTHER" id="PTHR32382">
    <property type="entry name" value="FASCICLIN-LIKE ARABINOGALACTAN PROTEIN"/>
    <property type="match status" value="1"/>
</dbReference>
<keyword evidence="2" id="KW-1185">Reference proteome</keyword>
<reference evidence="1" key="1">
    <citation type="submission" date="2021-01" db="EMBL/GenBank/DDBJ databases">
        <title>Adiantum capillus-veneris genome.</title>
        <authorList>
            <person name="Fang Y."/>
            <person name="Liao Q."/>
        </authorList>
    </citation>
    <scope>NUCLEOTIDE SEQUENCE</scope>
    <source>
        <strain evidence="1">H3</strain>
        <tissue evidence="1">Leaf</tissue>
    </source>
</reference>
<dbReference type="InterPro" id="IPR033254">
    <property type="entry name" value="Plant_FLA"/>
</dbReference>
<dbReference type="PANTHER" id="PTHR32382:SF0">
    <property type="entry name" value="FASCICLIN-LIKE ARABINOGALACTAN PROTEIN 4"/>
    <property type="match status" value="1"/>
</dbReference>
<dbReference type="OrthoDB" id="286301at2759"/>